<accession>A0A4Z2GQU5</accession>
<protein>
    <submittedName>
        <fullName evidence="1">Uncharacterized protein</fullName>
    </submittedName>
</protein>
<dbReference type="Proteomes" id="UP000314294">
    <property type="component" value="Unassembled WGS sequence"/>
</dbReference>
<proteinExistence type="predicted"/>
<keyword evidence="2" id="KW-1185">Reference proteome</keyword>
<dbReference type="EMBL" id="SRLO01000438">
    <property type="protein sequence ID" value="TNN56048.1"/>
    <property type="molecule type" value="Genomic_DNA"/>
</dbReference>
<gene>
    <name evidence="1" type="ORF">EYF80_033764</name>
</gene>
<evidence type="ECO:0000313" key="1">
    <source>
        <dbReference type="EMBL" id="TNN56048.1"/>
    </source>
</evidence>
<sequence>MEEWLGAVGNTPMGFMLPVVFGNELKAHREMHEGRFSHRQVDVYKGIKSLNAELPVPPSPVACPTARHATFILKKVMLTEPRSVEDARQHGAHRSIK</sequence>
<dbReference type="AlphaFoldDB" id="A0A4Z2GQU5"/>
<name>A0A4Z2GQU5_9TELE</name>
<organism evidence="1 2">
    <name type="scientific">Liparis tanakae</name>
    <name type="common">Tanaka's snailfish</name>
    <dbReference type="NCBI Taxonomy" id="230148"/>
    <lineage>
        <taxon>Eukaryota</taxon>
        <taxon>Metazoa</taxon>
        <taxon>Chordata</taxon>
        <taxon>Craniata</taxon>
        <taxon>Vertebrata</taxon>
        <taxon>Euteleostomi</taxon>
        <taxon>Actinopterygii</taxon>
        <taxon>Neopterygii</taxon>
        <taxon>Teleostei</taxon>
        <taxon>Neoteleostei</taxon>
        <taxon>Acanthomorphata</taxon>
        <taxon>Eupercaria</taxon>
        <taxon>Perciformes</taxon>
        <taxon>Cottioidei</taxon>
        <taxon>Cottales</taxon>
        <taxon>Liparidae</taxon>
        <taxon>Liparis</taxon>
    </lineage>
</organism>
<reference evidence="1 2" key="1">
    <citation type="submission" date="2019-03" db="EMBL/GenBank/DDBJ databases">
        <title>First draft genome of Liparis tanakae, snailfish: a comprehensive survey of snailfish specific genes.</title>
        <authorList>
            <person name="Kim W."/>
            <person name="Song I."/>
            <person name="Jeong J.-H."/>
            <person name="Kim D."/>
            <person name="Kim S."/>
            <person name="Ryu S."/>
            <person name="Song J.Y."/>
            <person name="Lee S.K."/>
        </authorList>
    </citation>
    <scope>NUCLEOTIDE SEQUENCE [LARGE SCALE GENOMIC DNA]</scope>
    <source>
        <tissue evidence="1">Muscle</tissue>
    </source>
</reference>
<evidence type="ECO:0000313" key="2">
    <source>
        <dbReference type="Proteomes" id="UP000314294"/>
    </source>
</evidence>
<comment type="caution">
    <text evidence="1">The sequence shown here is derived from an EMBL/GenBank/DDBJ whole genome shotgun (WGS) entry which is preliminary data.</text>
</comment>